<dbReference type="InterPro" id="IPR058285">
    <property type="entry name" value="DUF7979"/>
</dbReference>
<comment type="caution">
    <text evidence="3">The sequence shown here is derived from an EMBL/GenBank/DDBJ whole genome shotgun (WGS) entry which is preliminary data.</text>
</comment>
<feature type="domain" description="DUF7979" evidence="2">
    <location>
        <begin position="135"/>
        <end position="201"/>
    </location>
</feature>
<reference evidence="3 4" key="1">
    <citation type="journal article" date="2019" name="Int. J. Syst. Evol. Microbiol.">
        <title>The Global Catalogue of Microorganisms (GCM) 10K type strain sequencing project: providing services to taxonomists for standard genome sequencing and annotation.</title>
        <authorList>
            <consortium name="The Broad Institute Genomics Platform"/>
            <consortium name="The Broad Institute Genome Sequencing Center for Infectious Disease"/>
            <person name="Wu L."/>
            <person name="Ma J."/>
        </authorList>
    </citation>
    <scope>NUCLEOTIDE SEQUENCE [LARGE SCALE GENOMIC DNA]</scope>
    <source>
        <strain evidence="3 4">DT85</strain>
    </source>
</reference>
<protein>
    <recommendedName>
        <fullName evidence="2">DUF7979 domain-containing protein</fullName>
    </recommendedName>
</protein>
<sequence length="217" mass="23282">MRRALLLLGLCVLLAGCAGLGGQTTPSPSETPEQDPTPTVTATETPVVGSPTPTPTVTPSSANTVAWRDLSAAAREAFRTSYRPNGLAVFVPESPYIDGETFAPSVAEPFAEHDFVRRNGTLYRVRLDTGELYASYGVDVVAEDPGGANVTAFANLTAEHRRAVRAAVENGTYRTDLGEPTTVSSLAGEYVRYEGEVYRVRVTVGDYWARLLRVEAV</sequence>
<dbReference type="EMBL" id="JBHTAP010000001">
    <property type="protein sequence ID" value="MFC7234467.1"/>
    <property type="molecule type" value="Genomic_DNA"/>
</dbReference>
<evidence type="ECO:0000256" key="1">
    <source>
        <dbReference type="SAM" id="MobiDB-lite"/>
    </source>
</evidence>
<evidence type="ECO:0000313" key="3">
    <source>
        <dbReference type="EMBL" id="MFC7234467.1"/>
    </source>
</evidence>
<dbReference type="AlphaFoldDB" id="A0ABD5ZLR1"/>
<feature type="compositionally biased region" description="Low complexity" evidence="1">
    <location>
        <begin position="36"/>
        <end position="61"/>
    </location>
</feature>
<evidence type="ECO:0000313" key="4">
    <source>
        <dbReference type="Proteomes" id="UP001596398"/>
    </source>
</evidence>
<organism evidence="3 4">
    <name type="scientific">Halosegnis marinus</name>
    <dbReference type="NCBI Taxonomy" id="3034023"/>
    <lineage>
        <taxon>Archaea</taxon>
        <taxon>Methanobacteriati</taxon>
        <taxon>Methanobacteriota</taxon>
        <taxon>Stenosarchaea group</taxon>
        <taxon>Halobacteria</taxon>
        <taxon>Halobacteriales</taxon>
        <taxon>Natronomonadaceae</taxon>
        <taxon>Halosegnis</taxon>
    </lineage>
</organism>
<proteinExistence type="predicted"/>
<feature type="region of interest" description="Disordered" evidence="1">
    <location>
        <begin position="23"/>
        <end position="61"/>
    </location>
</feature>
<dbReference type="PROSITE" id="PS51257">
    <property type="entry name" value="PROKAR_LIPOPROTEIN"/>
    <property type="match status" value="1"/>
</dbReference>
<dbReference type="Pfam" id="PF25934">
    <property type="entry name" value="DUF7979"/>
    <property type="match status" value="1"/>
</dbReference>
<evidence type="ECO:0000259" key="2">
    <source>
        <dbReference type="Pfam" id="PF25934"/>
    </source>
</evidence>
<dbReference type="RefSeq" id="WP_276235474.1">
    <property type="nucleotide sequence ID" value="NZ_CP119802.1"/>
</dbReference>
<dbReference type="Proteomes" id="UP001596398">
    <property type="component" value="Unassembled WGS sequence"/>
</dbReference>
<accession>A0ABD5ZLR1</accession>
<name>A0ABD5ZLR1_9EURY</name>
<gene>
    <name evidence="3" type="ORF">ACFQJ4_03955</name>
</gene>
<keyword evidence="4" id="KW-1185">Reference proteome</keyword>
<dbReference type="GeneID" id="79266134"/>